<feature type="domain" description="AAA+ ATPase" evidence="13">
    <location>
        <begin position="37"/>
        <end position="179"/>
    </location>
</feature>
<evidence type="ECO:0000256" key="12">
    <source>
        <dbReference type="SAM" id="MobiDB-lite"/>
    </source>
</evidence>
<evidence type="ECO:0000256" key="11">
    <source>
        <dbReference type="ARBA" id="ARBA00049244"/>
    </source>
</evidence>
<dbReference type="InterPro" id="IPR008921">
    <property type="entry name" value="DNA_pol3_clamp-load_cplx_C"/>
</dbReference>
<keyword evidence="7" id="KW-0547">Nucleotide-binding</keyword>
<protein>
    <recommendedName>
        <fullName evidence="2">DNA-directed DNA polymerase</fullName>
        <ecNumber evidence="2">2.7.7.7</ecNumber>
    </recommendedName>
</protein>
<dbReference type="GO" id="GO:0046872">
    <property type="term" value="F:metal ion binding"/>
    <property type="evidence" value="ECO:0007669"/>
    <property type="project" value="UniProtKB-KW"/>
</dbReference>
<dbReference type="PANTHER" id="PTHR11669">
    <property type="entry name" value="REPLICATION FACTOR C / DNA POLYMERASE III GAMMA-TAU SUBUNIT"/>
    <property type="match status" value="1"/>
</dbReference>
<dbReference type="Pfam" id="PF22608">
    <property type="entry name" value="DNAX_ATPase_lid"/>
    <property type="match status" value="1"/>
</dbReference>
<evidence type="ECO:0000256" key="4">
    <source>
        <dbReference type="ARBA" id="ARBA00022695"/>
    </source>
</evidence>
<proteinExistence type="inferred from homology"/>
<comment type="similarity">
    <text evidence="1">Belongs to the DnaX/STICHEL family.</text>
</comment>
<dbReference type="GO" id="GO:0003887">
    <property type="term" value="F:DNA-directed DNA polymerase activity"/>
    <property type="evidence" value="ECO:0007669"/>
    <property type="project" value="UniProtKB-KW"/>
</dbReference>
<dbReference type="NCBIfam" id="TIGR02397">
    <property type="entry name" value="dnaX_nterm"/>
    <property type="match status" value="1"/>
</dbReference>
<accession>A0A345C028</accession>
<sequence>MSYQALYRVWRPQRLEDVAGQNHITQTLQNALRQQKFAHAYLFSGPRGTGKTSAAKIVAKAVNCVHAPVAEPCNECEACQGIQTGSVVDVIEIDAASNNGVDEIRYIRDNVIAAPRDVRYKVYIIDEVHMLSTGAFNALLKTLEEPPAHVVFMLATTEAHKIPLTIVSRCQRFDFKRISGDTLVARMQEVVAEGEIEVEEDALHFISRAAEGGMRDALSLLDQAISFAETKVTASDVQAITGAVSQSFLASAIAALIERDAKEAVKSADTLIREGKDPLRFMEDVIHYLRDLLLFQTAPGLEELLDRVQVDDTFRSLADKIEPDWAYQTIDTLHDELREMKGSSHPKIFLEMAFIHICQGDAASQPQENASADNQQVQQLVEKVQQLEAKIRTLEEGQEKGEAHAPPRDGDVPRQAAPREKPRPSTSSNGSGVRQAQHLLEQASKEERMKIESRWTETLQTLKKESVPAHAWLNDAQPVAATTDAVLLVFRNEMHRGMIADKFKALTEHAIASNNDHSYYILTLLKQDWDQLKEAYRGKHQQAAAKETSNEASEEDPLIAEAKKLVGPELVEVVDDSNTEEEDK</sequence>
<dbReference type="Gene3D" id="1.20.272.10">
    <property type="match status" value="1"/>
</dbReference>
<dbReference type="OrthoDB" id="9810148at2"/>
<dbReference type="GO" id="GO:0009360">
    <property type="term" value="C:DNA polymerase III complex"/>
    <property type="evidence" value="ECO:0007669"/>
    <property type="project" value="InterPro"/>
</dbReference>
<evidence type="ECO:0000256" key="6">
    <source>
        <dbReference type="ARBA" id="ARBA00022723"/>
    </source>
</evidence>
<dbReference type="PRINTS" id="PR00300">
    <property type="entry name" value="CLPPROTEASEA"/>
</dbReference>
<dbReference type="SUPFAM" id="SSF48019">
    <property type="entry name" value="post-AAA+ oligomerization domain-like"/>
    <property type="match status" value="1"/>
</dbReference>
<keyword evidence="8" id="KW-0862">Zinc</keyword>
<dbReference type="PANTHER" id="PTHR11669:SF0">
    <property type="entry name" value="PROTEIN STICHEL-LIKE 2"/>
    <property type="match status" value="1"/>
</dbReference>
<dbReference type="RefSeq" id="WP_114373449.1">
    <property type="nucleotide sequence ID" value="NZ_CP031092.1"/>
</dbReference>
<dbReference type="Pfam" id="PF12169">
    <property type="entry name" value="DNA_pol3_gamma3"/>
    <property type="match status" value="1"/>
</dbReference>
<dbReference type="InterPro" id="IPR022754">
    <property type="entry name" value="DNA_pol_III_gamma-3"/>
</dbReference>
<evidence type="ECO:0000313" key="15">
    <source>
        <dbReference type="Proteomes" id="UP000252100"/>
    </source>
</evidence>
<dbReference type="InterPro" id="IPR027417">
    <property type="entry name" value="P-loop_NTPase"/>
</dbReference>
<evidence type="ECO:0000256" key="3">
    <source>
        <dbReference type="ARBA" id="ARBA00022679"/>
    </source>
</evidence>
<dbReference type="Proteomes" id="UP000252100">
    <property type="component" value="Chromosome"/>
</dbReference>
<dbReference type="GO" id="GO:0003677">
    <property type="term" value="F:DNA binding"/>
    <property type="evidence" value="ECO:0007669"/>
    <property type="project" value="InterPro"/>
</dbReference>
<evidence type="ECO:0000256" key="5">
    <source>
        <dbReference type="ARBA" id="ARBA00022705"/>
    </source>
</evidence>
<evidence type="ECO:0000256" key="1">
    <source>
        <dbReference type="ARBA" id="ARBA00006360"/>
    </source>
</evidence>
<name>A0A345C028_9BACI</name>
<dbReference type="InterPro" id="IPR012763">
    <property type="entry name" value="DNA_pol_III_sug/sutau_N"/>
</dbReference>
<dbReference type="AlphaFoldDB" id="A0A345C028"/>
<reference evidence="14 15" key="1">
    <citation type="journal article" date="2018" name="J. Microbiol.">
        <title>Salicibibacter kimchii gen. nov., sp. nov., a moderately halophilic and alkalitolerant bacterium in the family Bacillaceae, isolated from kimchi.</title>
        <authorList>
            <person name="Jang J.Y."/>
            <person name="Oh Y.J."/>
            <person name="Lim S.K."/>
            <person name="Park H.K."/>
            <person name="Lee C."/>
            <person name="Kim J.Y."/>
            <person name="Lee M.A."/>
            <person name="Choi H.J."/>
        </authorList>
    </citation>
    <scope>NUCLEOTIDE SEQUENCE [LARGE SCALE GENOMIC DNA]</scope>
    <source>
        <strain evidence="14 15">NKC1-1</strain>
    </source>
</reference>
<dbReference type="FunFam" id="1.10.8.60:FF:000013">
    <property type="entry name" value="DNA polymerase III subunit gamma/tau"/>
    <property type="match status" value="1"/>
</dbReference>
<dbReference type="InterPro" id="IPR050238">
    <property type="entry name" value="DNA_Rep/Repair_Clamp_Loader"/>
</dbReference>
<evidence type="ECO:0000259" key="13">
    <source>
        <dbReference type="SMART" id="SM00382"/>
    </source>
</evidence>
<organism evidence="14 15">
    <name type="scientific">Salicibibacter kimchii</name>
    <dbReference type="NCBI Taxonomy" id="2099786"/>
    <lineage>
        <taxon>Bacteria</taxon>
        <taxon>Bacillati</taxon>
        <taxon>Bacillota</taxon>
        <taxon>Bacilli</taxon>
        <taxon>Bacillales</taxon>
        <taxon>Bacillaceae</taxon>
        <taxon>Salicibibacter</taxon>
    </lineage>
</organism>
<evidence type="ECO:0000256" key="7">
    <source>
        <dbReference type="ARBA" id="ARBA00022741"/>
    </source>
</evidence>
<dbReference type="EC" id="2.7.7.7" evidence="2"/>
<evidence type="ECO:0000313" key="14">
    <source>
        <dbReference type="EMBL" id="AXF56559.1"/>
    </source>
</evidence>
<keyword evidence="6" id="KW-0479">Metal-binding</keyword>
<dbReference type="GO" id="GO:0006261">
    <property type="term" value="P:DNA-templated DNA replication"/>
    <property type="evidence" value="ECO:0007669"/>
    <property type="project" value="TreeGrafter"/>
</dbReference>
<comment type="catalytic activity">
    <reaction evidence="11">
        <text>DNA(n) + a 2'-deoxyribonucleoside 5'-triphosphate = DNA(n+1) + diphosphate</text>
        <dbReference type="Rhea" id="RHEA:22508"/>
        <dbReference type="Rhea" id="RHEA-COMP:17339"/>
        <dbReference type="Rhea" id="RHEA-COMP:17340"/>
        <dbReference type="ChEBI" id="CHEBI:33019"/>
        <dbReference type="ChEBI" id="CHEBI:61560"/>
        <dbReference type="ChEBI" id="CHEBI:173112"/>
        <dbReference type="EC" id="2.7.7.7"/>
    </reaction>
</comment>
<dbReference type="Gene3D" id="1.10.8.60">
    <property type="match status" value="1"/>
</dbReference>
<dbReference type="InterPro" id="IPR045085">
    <property type="entry name" value="HLD_clamp_pol_III_gamma_tau"/>
</dbReference>
<dbReference type="FunFam" id="3.40.50.300:FF:000014">
    <property type="entry name" value="DNA polymerase III subunit gamma/tau"/>
    <property type="match status" value="1"/>
</dbReference>
<keyword evidence="15" id="KW-1185">Reference proteome</keyword>
<keyword evidence="4 14" id="KW-0548">Nucleotidyltransferase</keyword>
<evidence type="ECO:0000256" key="9">
    <source>
        <dbReference type="ARBA" id="ARBA00022840"/>
    </source>
</evidence>
<feature type="compositionally biased region" description="Polar residues" evidence="12">
    <location>
        <begin position="424"/>
        <end position="434"/>
    </location>
</feature>
<dbReference type="Gene3D" id="3.40.50.300">
    <property type="entry name" value="P-loop containing nucleotide triphosphate hydrolases"/>
    <property type="match status" value="1"/>
</dbReference>
<gene>
    <name evidence="14" type="ORF">DT065_11350</name>
</gene>
<keyword evidence="9" id="KW-0067">ATP-binding</keyword>
<feature type="region of interest" description="Disordered" evidence="12">
    <location>
        <begin position="395"/>
        <end position="435"/>
    </location>
</feature>
<feature type="compositionally biased region" description="Basic and acidic residues" evidence="12">
    <location>
        <begin position="395"/>
        <end position="423"/>
    </location>
</feature>
<feature type="region of interest" description="Disordered" evidence="12">
    <location>
        <begin position="540"/>
        <end position="559"/>
    </location>
</feature>
<dbReference type="NCBIfam" id="NF004046">
    <property type="entry name" value="PRK05563.1"/>
    <property type="match status" value="1"/>
</dbReference>
<evidence type="ECO:0000256" key="10">
    <source>
        <dbReference type="ARBA" id="ARBA00022932"/>
    </source>
</evidence>
<dbReference type="CDD" id="cd18137">
    <property type="entry name" value="HLD_clamp_pol_III_gamma_tau"/>
    <property type="match status" value="1"/>
</dbReference>
<dbReference type="GO" id="GO:0005524">
    <property type="term" value="F:ATP binding"/>
    <property type="evidence" value="ECO:0007669"/>
    <property type="project" value="UniProtKB-KW"/>
</dbReference>
<dbReference type="Pfam" id="PF13177">
    <property type="entry name" value="DNA_pol3_delta2"/>
    <property type="match status" value="1"/>
</dbReference>
<dbReference type="SMART" id="SM00382">
    <property type="entry name" value="AAA"/>
    <property type="match status" value="1"/>
</dbReference>
<keyword evidence="10" id="KW-0239">DNA-directed DNA polymerase</keyword>
<evidence type="ECO:0000256" key="2">
    <source>
        <dbReference type="ARBA" id="ARBA00012417"/>
    </source>
</evidence>
<keyword evidence="5" id="KW-0235">DNA replication</keyword>
<dbReference type="InterPro" id="IPR001270">
    <property type="entry name" value="ClpA/B"/>
</dbReference>
<dbReference type="SUPFAM" id="SSF52540">
    <property type="entry name" value="P-loop containing nucleoside triphosphate hydrolases"/>
    <property type="match status" value="1"/>
</dbReference>
<dbReference type="KEGG" id="rue:DT065_11350"/>
<dbReference type="CDD" id="cd00009">
    <property type="entry name" value="AAA"/>
    <property type="match status" value="1"/>
</dbReference>
<evidence type="ECO:0000256" key="8">
    <source>
        <dbReference type="ARBA" id="ARBA00022833"/>
    </source>
</evidence>
<dbReference type="EMBL" id="CP031092">
    <property type="protein sequence ID" value="AXF56559.1"/>
    <property type="molecule type" value="Genomic_DNA"/>
</dbReference>
<dbReference type="InterPro" id="IPR003593">
    <property type="entry name" value="AAA+_ATPase"/>
</dbReference>
<keyword evidence="3 14" id="KW-0808">Transferase</keyword>